<feature type="transmembrane region" description="Helical" evidence="1">
    <location>
        <begin position="59"/>
        <end position="82"/>
    </location>
</feature>
<keyword evidence="1" id="KW-1133">Transmembrane helix</keyword>
<feature type="transmembrane region" description="Helical" evidence="1">
    <location>
        <begin position="116"/>
        <end position="134"/>
    </location>
</feature>
<evidence type="ECO:0000313" key="2">
    <source>
        <dbReference type="EMBL" id="MPN22818.1"/>
    </source>
</evidence>
<gene>
    <name evidence="2" type="ORF">SDC9_170202</name>
</gene>
<accession>A0A645G7F3</accession>
<protein>
    <submittedName>
        <fullName evidence="2">Uncharacterized protein</fullName>
    </submittedName>
</protein>
<feature type="transmembrane region" description="Helical" evidence="1">
    <location>
        <begin position="7"/>
        <end position="31"/>
    </location>
</feature>
<dbReference type="EMBL" id="VSSQ01071146">
    <property type="protein sequence ID" value="MPN22818.1"/>
    <property type="molecule type" value="Genomic_DNA"/>
</dbReference>
<keyword evidence="1" id="KW-0812">Transmembrane</keyword>
<name>A0A645G7F3_9ZZZZ</name>
<keyword evidence="1" id="KW-0472">Membrane</keyword>
<feature type="transmembrane region" description="Helical" evidence="1">
    <location>
        <begin position="89"/>
        <end position="110"/>
    </location>
</feature>
<sequence>MISHRLYVGFLNPLAILITGGIAALYLTILIKGNIFIGDSSFFGDKTVPSIGKLGAGTLLWVLFALLAFTFIFVLFAEILLVKRRLSGLMMLLLAYAFHIASATITLIKYQAGYPWTSYIVAVVGCILIMVYYWKRRHLFN</sequence>
<dbReference type="AlphaFoldDB" id="A0A645G7F3"/>
<reference evidence="2" key="1">
    <citation type="submission" date="2019-08" db="EMBL/GenBank/DDBJ databases">
        <authorList>
            <person name="Kucharzyk K."/>
            <person name="Murdoch R.W."/>
            <person name="Higgins S."/>
            <person name="Loffler F."/>
        </authorList>
    </citation>
    <scope>NUCLEOTIDE SEQUENCE</scope>
</reference>
<comment type="caution">
    <text evidence="2">The sequence shown here is derived from an EMBL/GenBank/DDBJ whole genome shotgun (WGS) entry which is preliminary data.</text>
</comment>
<organism evidence="2">
    <name type="scientific">bioreactor metagenome</name>
    <dbReference type="NCBI Taxonomy" id="1076179"/>
    <lineage>
        <taxon>unclassified sequences</taxon>
        <taxon>metagenomes</taxon>
        <taxon>ecological metagenomes</taxon>
    </lineage>
</organism>
<evidence type="ECO:0000256" key="1">
    <source>
        <dbReference type="SAM" id="Phobius"/>
    </source>
</evidence>
<proteinExistence type="predicted"/>